<dbReference type="FunFam" id="1.20.1300.10:FF:000007">
    <property type="entry name" value="Succinate dehydrogenase [ubiquinone] cytochrome b small subunit"/>
    <property type="match status" value="1"/>
</dbReference>
<dbReference type="CDD" id="cd03496">
    <property type="entry name" value="SQR_TypeC_CybS"/>
    <property type="match status" value="1"/>
</dbReference>
<feature type="binding site" description="axial binding residue" evidence="11">
    <location>
        <position position="136"/>
    </location>
    <ligand>
        <name>heme b</name>
        <dbReference type="ChEBI" id="CHEBI:60344"/>
        <note>ligand shared with SDHC</note>
    </ligand>
    <ligandPart>
        <name>Fe</name>
        <dbReference type="ChEBI" id="CHEBI:18248"/>
    </ligandPart>
</feature>
<evidence type="ECO:0000256" key="12">
    <source>
        <dbReference type="RuleBase" id="RU364031"/>
    </source>
</evidence>
<comment type="subcellular location">
    <subcellularLocation>
        <location evidence="1 12">Mitochondrion inner membrane</location>
        <topology evidence="1 12">Multi-pass membrane protein</topology>
    </subcellularLocation>
</comment>
<evidence type="ECO:0000256" key="7">
    <source>
        <dbReference type="ARBA" id="ARBA00022989"/>
    </source>
</evidence>
<dbReference type="GO" id="GO:0020037">
    <property type="term" value="F:heme binding"/>
    <property type="evidence" value="ECO:0007669"/>
    <property type="project" value="TreeGrafter"/>
</dbReference>
<dbReference type="Pfam" id="PF05328">
    <property type="entry name" value="CybS"/>
    <property type="match status" value="1"/>
</dbReference>
<reference evidence="13" key="1">
    <citation type="journal article" date="2020" name="Stud. Mycol.">
        <title>101 Dothideomycetes genomes: a test case for predicting lifestyles and emergence of pathogens.</title>
        <authorList>
            <person name="Haridas S."/>
            <person name="Albert R."/>
            <person name="Binder M."/>
            <person name="Bloem J."/>
            <person name="Labutti K."/>
            <person name="Salamov A."/>
            <person name="Andreopoulos B."/>
            <person name="Baker S."/>
            <person name="Barry K."/>
            <person name="Bills G."/>
            <person name="Bluhm B."/>
            <person name="Cannon C."/>
            <person name="Castanera R."/>
            <person name="Culley D."/>
            <person name="Daum C."/>
            <person name="Ezra D."/>
            <person name="Gonzalez J."/>
            <person name="Henrissat B."/>
            <person name="Kuo A."/>
            <person name="Liang C."/>
            <person name="Lipzen A."/>
            <person name="Lutzoni F."/>
            <person name="Magnuson J."/>
            <person name="Mondo S."/>
            <person name="Nolan M."/>
            <person name="Ohm R."/>
            <person name="Pangilinan J."/>
            <person name="Park H.-J."/>
            <person name="Ramirez L."/>
            <person name="Alfaro M."/>
            <person name="Sun H."/>
            <person name="Tritt A."/>
            <person name="Yoshinaga Y."/>
            <person name="Zwiers L.-H."/>
            <person name="Turgeon B."/>
            <person name="Goodwin S."/>
            <person name="Spatafora J."/>
            <person name="Crous P."/>
            <person name="Grigoriev I."/>
        </authorList>
    </citation>
    <scope>NUCLEOTIDE SEQUENCE</scope>
    <source>
        <strain evidence="13">CBS 122681</strain>
    </source>
</reference>
<keyword evidence="3" id="KW-0813">Transport</keyword>
<evidence type="ECO:0000256" key="9">
    <source>
        <dbReference type="ARBA" id="ARBA00023136"/>
    </source>
</evidence>
<dbReference type="GO" id="GO:0005743">
    <property type="term" value="C:mitochondrial inner membrane"/>
    <property type="evidence" value="ECO:0007669"/>
    <property type="project" value="UniProtKB-SubCell"/>
</dbReference>
<dbReference type="InterPro" id="IPR007992">
    <property type="entry name" value="CybS"/>
</dbReference>
<feature type="binding site" evidence="10">
    <location>
        <position position="148"/>
    </location>
    <ligand>
        <name>a ubiquinone</name>
        <dbReference type="ChEBI" id="CHEBI:16389"/>
        <note>ligand shared with IP/SDHB</note>
    </ligand>
</feature>
<keyword evidence="14" id="KW-1185">Reference proteome</keyword>
<keyword evidence="11" id="KW-0479">Metal-binding</keyword>
<proteinExistence type="inferred from homology"/>
<keyword evidence="8 12" id="KW-0496">Mitochondrion</keyword>
<dbReference type="GO" id="GO:0006121">
    <property type="term" value="P:mitochondrial electron transport, succinate to ubiquinone"/>
    <property type="evidence" value="ECO:0007669"/>
    <property type="project" value="TreeGrafter"/>
</dbReference>
<dbReference type="GO" id="GO:0046872">
    <property type="term" value="F:metal ion binding"/>
    <property type="evidence" value="ECO:0007669"/>
    <property type="project" value="UniProtKB-KW"/>
</dbReference>
<evidence type="ECO:0000256" key="10">
    <source>
        <dbReference type="PIRSR" id="PIRSR607992-1"/>
    </source>
</evidence>
<evidence type="ECO:0000256" key="1">
    <source>
        <dbReference type="ARBA" id="ARBA00004448"/>
    </source>
</evidence>
<keyword evidence="4" id="KW-0812">Transmembrane</keyword>
<evidence type="ECO:0000256" key="5">
    <source>
        <dbReference type="ARBA" id="ARBA00022792"/>
    </source>
</evidence>
<evidence type="ECO:0000256" key="4">
    <source>
        <dbReference type="ARBA" id="ARBA00022692"/>
    </source>
</evidence>
<dbReference type="EMBL" id="MU004289">
    <property type="protein sequence ID" value="KAF2662482.1"/>
    <property type="molecule type" value="Genomic_DNA"/>
</dbReference>
<evidence type="ECO:0000256" key="11">
    <source>
        <dbReference type="PIRSR" id="PIRSR607992-2"/>
    </source>
</evidence>
<feature type="non-terminal residue" evidence="13">
    <location>
        <position position="1"/>
    </location>
</feature>
<gene>
    <name evidence="13" type="ORF">K491DRAFT_686359</name>
</gene>
<dbReference type="PANTHER" id="PTHR13337">
    <property type="entry name" value="SUCCINATE DEHYDROGENASE"/>
    <property type="match status" value="1"/>
</dbReference>
<dbReference type="AlphaFoldDB" id="A0A6A6TRN7"/>
<dbReference type="OrthoDB" id="18577at2759"/>
<evidence type="ECO:0000256" key="2">
    <source>
        <dbReference type="ARBA" id="ARBA00007294"/>
    </source>
</evidence>
<evidence type="ECO:0000256" key="6">
    <source>
        <dbReference type="ARBA" id="ARBA00022946"/>
    </source>
</evidence>
<comment type="similarity">
    <text evidence="2 12">Belongs to the CybS family.</text>
</comment>
<keyword evidence="6 12" id="KW-0809">Transit peptide</keyword>
<keyword evidence="7" id="KW-1133">Transmembrane helix</keyword>
<keyword evidence="9 12" id="KW-0472">Membrane</keyword>
<dbReference type="GO" id="GO:0048039">
    <property type="term" value="F:ubiquinone binding"/>
    <property type="evidence" value="ECO:0007669"/>
    <property type="project" value="TreeGrafter"/>
</dbReference>
<name>A0A6A6TRN7_9PLEO</name>
<accession>A0A6A6TRN7</accession>
<sequence>MASIVRPGLLRQACQAPVASQRMFSTVTSSAMKRSSPLVQQFRPAFERSAIPRSTRIAAFHATQRQQILPPLPQKVIGTTNDPTPVPDPAPAHGSYHWSFERIVAAGLIPLTVAPFAAGSLNPTTDAILCALLVVHSHIGFESCIIDYFPTKRVPKTRSAAMWALRISTVTLGIALYSFETNDVGITEAIYRLWHA</sequence>
<evidence type="ECO:0000256" key="3">
    <source>
        <dbReference type="ARBA" id="ARBA00022448"/>
    </source>
</evidence>
<dbReference type="PANTHER" id="PTHR13337:SF2">
    <property type="entry name" value="SUCCINATE DEHYDROGENASE [UBIQUINONE] CYTOCHROME B SMALL SUBUNIT, MITOCHONDRIAL"/>
    <property type="match status" value="1"/>
</dbReference>
<dbReference type="Proteomes" id="UP000799324">
    <property type="component" value="Unassembled WGS sequence"/>
</dbReference>
<dbReference type="InterPro" id="IPR034804">
    <property type="entry name" value="SQR/QFR_C/D"/>
</dbReference>
<protein>
    <recommendedName>
        <fullName evidence="12">Succinate dehydrogenase [ubiquinone] cytochrome b small subunit</fullName>
    </recommendedName>
</protein>
<dbReference type="GO" id="GO:0098796">
    <property type="term" value="C:membrane protein complex"/>
    <property type="evidence" value="ECO:0007669"/>
    <property type="project" value="UniProtKB-ARBA"/>
</dbReference>
<evidence type="ECO:0000313" key="13">
    <source>
        <dbReference type="EMBL" id="KAF2662482.1"/>
    </source>
</evidence>
<keyword evidence="11" id="KW-0408">Iron</keyword>
<evidence type="ECO:0000313" key="14">
    <source>
        <dbReference type="Proteomes" id="UP000799324"/>
    </source>
</evidence>
<evidence type="ECO:0000256" key="8">
    <source>
        <dbReference type="ARBA" id="ARBA00023128"/>
    </source>
</evidence>
<dbReference type="Gene3D" id="1.20.1300.10">
    <property type="entry name" value="Fumarate reductase/succinate dehydrogenase, transmembrane subunit"/>
    <property type="match status" value="1"/>
</dbReference>
<organism evidence="13 14">
    <name type="scientific">Lophiostoma macrostomum CBS 122681</name>
    <dbReference type="NCBI Taxonomy" id="1314788"/>
    <lineage>
        <taxon>Eukaryota</taxon>
        <taxon>Fungi</taxon>
        <taxon>Dikarya</taxon>
        <taxon>Ascomycota</taxon>
        <taxon>Pezizomycotina</taxon>
        <taxon>Dothideomycetes</taxon>
        <taxon>Pleosporomycetidae</taxon>
        <taxon>Pleosporales</taxon>
        <taxon>Lophiostomataceae</taxon>
        <taxon>Lophiostoma</taxon>
    </lineage>
</organism>
<dbReference type="SUPFAM" id="SSF81343">
    <property type="entry name" value="Fumarate reductase respiratory complex transmembrane subunits"/>
    <property type="match status" value="1"/>
</dbReference>
<dbReference type="GO" id="GO:0006099">
    <property type="term" value="P:tricarboxylic acid cycle"/>
    <property type="evidence" value="ECO:0007669"/>
    <property type="project" value="TreeGrafter"/>
</dbReference>
<keyword evidence="5 12" id="KW-0999">Mitochondrion inner membrane</keyword>